<dbReference type="PANTHER" id="PTHR43792">
    <property type="entry name" value="GNAT FAMILY, PUTATIVE (AFU_ORTHOLOGUE AFUA_3G00765)-RELATED-RELATED"/>
    <property type="match status" value="1"/>
</dbReference>
<dbReference type="Pfam" id="PF13302">
    <property type="entry name" value="Acetyltransf_3"/>
    <property type="match status" value="1"/>
</dbReference>
<dbReference type="InterPro" id="IPR016181">
    <property type="entry name" value="Acyl_CoA_acyltransferase"/>
</dbReference>
<reference evidence="2" key="1">
    <citation type="submission" date="2018-07" db="EMBL/GenBank/DDBJ databases">
        <authorList>
            <consortium name="PulseNet: The National Subtyping Network for Foodborne Disease Surveillance"/>
            <person name="Tarr C.L."/>
            <person name="Trees E."/>
            <person name="Katz L.S."/>
            <person name="Carleton-Romer H.A."/>
            <person name="Stroika S."/>
            <person name="Kucerova Z."/>
            <person name="Roache K.F."/>
            <person name="Sabol A.L."/>
            <person name="Besser J."/>
            <person name="Gerner-Smidt P."/>
        </authorList>
    </citation>
    <scope>NUCLEOTIDE SEQUENCE</scope>
    <source>
        <strain evidence="2">PNUSAS014625</strain>
    </source>
</reference>
<dbReference type="Gene3D" id="3.40.630.30">
    <property type="match status" value="1"/>
</dbReference>
<dbReference type="SUPFAM" id="SSF55729">
    <property type="entry name" value="Acyl-CoA N-acyltransferases (Nat)"/>
    <property type="match status" value="1"/>
</dbReference>
<evidence type="ECO:0000259" key="1">
    <source>
        <dbReference type="PROSITE" id="PS51186"/>
    </source>
</evidence>
<sequence length="179" mass="21233">MKEITTSRLIIRSFMEKDAEALFEYLKSPITPCFNDEKLNSLSEAKHEVLRRSRDQSQFAVCMKDNDVLIGHLFADNSNEPDNDTWAVGWHFNQRYEKKGYATESVTALFDYLFNKKGARRLYAWVEDYNRASQKLCERLQMRREGCFKEFVSFVSENGKDRYDDTYIYALLSKEWIKQ</sequence>
<keyword evidence="2" id="KW-0808">Transferase</keyword>
<evidence type="ECO:0000313" key="2">
    <source>
        <dbReference type="EMBL" id="EBS7105347.1"/>
    </source>
</evidence>
<dbReference type="PROSITE" id="PS51186">
    <property type="entry name" value="GNAT"/>
    <property type="match status" value="1"/>
</dbReference>
<dbReference type="EMBL" id="AAGWJE010000174">
    <property type="protein sequence ID" value="EBS7105347.1"/>
    <property type="molecule type" value="Genomic_DNA"/>
</dbReference>
<feature type="domain" description="N-acetyltransferase" evidence="1">
    <location>
        <begin position="9"/>
        <end position="178"/>
    </location>
</feature>
<dbReference type="AlphaFoldDB" id="A0A5V0LEC5"/>
<dbReference type="InterPro" id="IPR051531">
    <property type="entry name" value="N-acetyltransferase"/>
</dbReference>
<protein>
    <submittedName>
        <fullName evidence="2">GNAT family N-acetyltransferase</fullName>
    </submittedName>
</protein>
<dbReference type="PANTHER" id="PTHR43792:SF1">
    <property type="entry name" value="N-ACETYLTRANSFERASE DOMAIN-CONTAINING PROTEIN"/>
    <property type="match status" value="1"/>
</dbReference>
<accession>A0A5V0LEC5</accession>
<name>A0A5V0LEC5_SALER</name>
<proteinExistence type="predicted"/>
<dbReference type="GO" id="GO:0016747">
    <property type="term" value="F:acyltransferase activity, transferring groups other than amino-acyl groups"/>
    <property type="evidence" value="ECO:0007669"/>
    <property type="project" value="InterPro"/>
</dbReference>
<comment type="caution">
    <text evidence="2">The sequence shown here is derived from an EMBL/GenBank/DDBJ whole genome shotgun (WGS) entry which is preliminary data.</text>
</comment>
<organism evidence="2">
    <name type="scientific">Salmonella enterica</name>
    <name type="common">Salmonella choleraesuis</name>
    <dbReference type="NCBI Taxonomy" id="28901"/>
    <lineage>
        <taxon>Bacteria</taxon>
        <taxon>Pseudomonadati</taxon>
        <taxon>Pseudomonadota</taxon>
        <taxon>Gammaproteobacteria</taxon>
        <taxon>Enterobacterales</taxon>
        <taxon>Enterobacteriaceae</taxon>
        <taxon>Salmonella</taxon>
    </lineage>
</organism>
<dbReference type="InterPro" id="IPR000182">
    <property type="entry name" value="GNAT_dom"/>
</dbReference>
<gene>
    <name evidence="2" type="ORF">CDB15_23360</name>
</gene>